<evidence type="ECO:0000313" key="14">
    <source>
        <dbReference type="Proteomes" id="UP001595906"/>
    </source>
</evidence>
<keyword evidence="4 11" id="KW-0662">Pyridine nucleotide biosynthesis</keyword>
<evidence type="ECO:0000256" key="11">
    <source>
        <dbReference type="HAMAP-Rule" id="MF_00244"/>
    </source>
</evidence>
<dbReference type="PANTHER" id="PTHR39321">
    <property type="entry name" value="NICOTINATE-NUCLEOTIDE ADENYLYLTRANSFERASE-RELATED"/>
    <property type="match status" value="1"/>
</dbReference>
<evidence type="ECO:0000256" key="2">
    <source>
        <dbReference type="ARBA" id="ARBA00005019"/>
    </source>
</evidence>
<dbReference type="InterPro" id="IPR004821">
    <property type="entry name" value="Cyt_trans-like"/>
</dbReference>
<dbReference type="Proteomes" id="UP001595906">
    <property type="component" value="Unassembled WGS sequence"/>
</dbReference>
<evidence type="ECO:0000256" key="1">
    <source>
        <dbReference type="ARBA" id="ARBA00002324"/>
    </source>
</evidence>
<name>A0ABV8PY23_9BACT</name>
<comment type="catalytic activity">
    <reaction evidence="10 11">
        <text>nicotinate beta-D-ribonucleotide + ATP + H(+) = deamido-NAD(+) + diphosphate</text>
        <dbReference type="Rhea" id="RHEA:22860"/>
        <dbReference type="ChEBI" id="CHEBI:15378"/>
        <dbReference type="ChEBI" id="CHEBI:30616"/>
        <dbReference type="ChEBI" id="CHEBI:33019"/>
        <dbReference type="ChEBI" id="CHEBI:57502"/>
        <dbReference type="ChEBI" id="CHEBI:58437"/>
        <dbReference type="EC" id="2.7.7.18"/>
    </reaction>
</comment>
<dbReference type="NCBIfam" id="TIGR00125">
    <property type="entry name" value="cyt_tran_rel"/>
    <property type="match status" value="1"/>
</dbReference>
<evidence type="ECO:0000256" key="4">
    <source>
        <dbReference type="ARBA" id="ARBA00022642"/>
    </source>
</evidence>
<evidence type="ECO:0000256" key="7">
    <source>
        <dbReference type="ARBA" id="ARBA00022741"/>
    </source>
</evidence>
<evidence type="ECO:0000256" key="3">
    <source>
        <dbReference type="ARBA" id="ARBA00009014"/>
    </source>
</evidence>
<protein>
    <recommendedName>
        <fullName evidence="11">Probable nicotinate-nucleotide adenylyltransferase</fullName>
        <ecNumber evidence="11">2.7.7.18</ecNumber>
    </recommendedName>
    <alternativeName>
        <fullName evidence="11">Deamido-NAD(+) diphosphorylase</fullName>
    </alternativeName>
    <alternativeName>
        <fullName evidence="11">Deamido-NAD(+) pyrophosphorylase</fullName>
    </alternativeName>
    <alternativeName>
        <fullName evidence="11">Nicotinate mononucleotide adenylyltransferase</fullName>
        <shortName evidence="11">NaMN adenylyltransferase</shortName>
    </alternativeName>
</protein>
<comment type="pathway">
    <text evidence="2 11">Cofactor biosynthesis; NAD(+) biosynthesis; deamido-NAD(+) from nicotinate D-ribonucleotide: step 1/1.</text>
</comment>
<organism evidence="13 14">
    <name type="scientific">Parasediminibacterium paludis</name>
    <dbReference type="NCBI Taxonomy" id="908966"/>
    <lineage>
        <taxon>Bacteria</taxon>
        <taxon>Pseudomonadati</taxon>
        <taxon>Bacteroidota</taxon>
        <taxon>Chitinophagia</taxon>
        <taxon>Chitinophagales</taxon>
        <taxon>Chitinophagaceae</taxon>
        <taxon>Parasediminibacterium</taxon>
    </lineage>
</organism>
<evidence type="ECO:0000256" key="6">
    <source>
        <dbReference type="ARBA" id="ARBA00022695"/>
    </source>
</evidence>
<gene>
    <name evidence="11 13" type="primary">nadD</name>
    <name evidence="13" type="ORF">ACFOW1_13995</name>
</gene>
<accession>A0ABV8PY23</accession>
<evidence type="ECO:0000313" key="13">
    <source>
        <dbReference type="EMBL" id="MFC4233008.1"/>
    </source>
</evidence>
<dbReference type="CDD" id="cd02165">
    <property type="entry name" value="NMNAT"/>
    <property type="match status" value="1"/>
</dbReference>
<dbReference type="EC" id="2.7.7.18" evidence="11"/>
<dbReference type="GO" id="GO:0004515">
    <property type="term" value="F:nicotinate-nucleotide adenylyltransferase activity"/>
    <property type="evidence" value="ECO:0007669"/>
    <property type="project" value="UniProtKB-EC"/>
</dbReference>
<evidence type="ECO:0000256" key="5">
    <source>
        <dbReference type="ARBA" id="ARBA00022679"/>
    </source>
</evidence>
<keyword evidence="7 11" id="KW-0547">Nucleotide-binding</keyword>
<comment type="caution">
    <text evidence="13">The sequence shown here is derived from an EMBL/GenBank/DDBJ whole genome shotgun (WGS) entry which is preliminary data.</text>
</comment>
<dbReference type="HAMAP" id="MF_00244">
    <property type="entry name" value="NaMN_adenylyltr"/>
    <property type="match status" value="1"/>
</dbReference>
<keyword evidence="14" id="KW-1185">Reference proteome</keyword>
<dbReference type="InterPro" id="IPR014729">
    <property type="entry name" value="Rossmann-like_a/b/a_fold"/>
</dbReference>
<dbReference type="SUPFAM" id="SSF52374">
    <property type="entry name" value="Nucleotidylyl transferase"/>
    <property type="match status" value="1"/>
</dbReference>
<sequence length="190" mass="21733">MKVGLYFGSFNPIHIGHLIIANHVIEHTNLDQVWLVVSPQNPLKPAASLLNEYQRLHLVQLAIANNDKLKASDVEFKLPKPSYTIDTLIYLAEKYPNHQFSIILGGDSFINISKWKNADVLQKNYPLIIYQRPKFLISNNAINKNMTILNAPLLDISATAIRQLIKDKKSIQYLVTDSVRGEIEKYGYYR</sequence>
<dbReference type="PANTHER" id="PTHR39321:SF3">
    <property type="entry name" value="PHOSPHOPANTETHEINE ADENYLYLTRANSFERASE"/>
    <property type="match status" value="1"/>
</dbReference>
<reference evidence="14" key="1">
    <citation type="journal article" date="2019" name="Int. J. Syst. Evol. Microbiol.">
        <title>The Global Catalogue of Microorganisms (GCM) 10K type strain sequencing project: providing services to taxonomists for standard genome sequencing and annotation.</title>
        <authorList>
            <consortium name="The Broad Institute Genomics Platform"/>
            <consortium name="The Broad Institute Genome Sequencing Center for Infectious Disease"/>
            <person name="Wu L."/>
            <person name="Ma J."/>
        </authorList>
    </citation>
    <scope>NUCLEOTIDE SEQUENCE [LARGE SCALE GENOMIC DNA]</scope>
    <source>
        <strain evidence="14">CECT 8010</strain>
    </source>
</reference>
<proteinExistence type="inferred from homology"/>
<keyword evidence="6 11" id="KW-0548">Nucleotidyltransferase</keyword>
<feature type="domain" description="Cytidyltransferase-like" evidence="12">
    <location>
        <begin position="5"/>
        <end position="163"/>
    </location>
</feature>
<keyword evidence="8 11" id="KW-0067">ATP-binding</keyword>
<keyword evidence="5 11" id="KW-0808">Transferase</keyword>
<keyword evidence="9 11" id="KW-0520">NAD</keyword>
<comment type="similarity">
    <text evidence="3 11">Belongs to the NadD family.</text>
</comment>
<dbReference type="Pfam" id="PF01467">
    <property type="entry name" value="CTP_transf_like"/>
    <property type="match status" value="1"/>
</dbReference>
<evidence type="ECO:0000256" key="9">
    <source>
        <dbReference type="ARBA" id="ARBA00023027"/>
    </source>
</evidence>
<comment type="function">
    <text evidence="1 11">Catalyzes the reversible adenylation of nicotinate mononucleotide (NaMN) to nicotinic acid adenine dinucleotide (NaAD).</text>
</comment>
<evidence type="ECO:0000256" key="8">
    <source>
        <dbReference type="ARBA" id="ARBA00022840"/>
    </source>
</evidence>
<dbReference type="Gene3D" id="3.40.50.620">
    <property type="entry name" value="HUPs"/>
    <property type="match status" value="1"/>
</dbReference>
<dbReference type="InterPro" id="IPR005248">
    <property type="entry name" value="NadD/NMNAT"/>
</dbReference>
<dbReference type="NCBIfam" id="TIGR00482">
    <property type="entry name" value="nicotinate (nicotinamide) nucleotide adenylyltransferase"/>
    <property type="match status" value="1"/>
</dbReference>
<evidence type="ECO:0000256" key="10">
    <source>
        <dbReference type="ARBA" id="ARBA00048721"/>
    </source>
</evidence>
<dbReference type="RefSeq" id="WP_379015099.1">
    <property type="nucleotide sequence ID" value="NZ_JBHSDC010000029.1"/>
</dbReference>
<evidence type="ECO:0000259" key="12">
    <source>
        <dbReference type="Pfam" id="PF01467"/>
    </source>
</evidence>
<dbReference type="EMBL" id="JBHSDC010000029">
    <property type="protein sequence ID" value="MFC4233008.1"/>
    <property type="molecule type" value="Genomic_DNA"/>
</dbReference>